<dbReference type="PANTHER" id="PTHR10900:SF77">
    <property type="entry name" value="FI19380P1"/>
    <property type="match status" value="1"/>
</dbReference>
<evidence type="ECO:0000313" key="3">
    <source>
        <dbReference type="Proteomes" id="UP000410492"/>
    </source>
</evidence>
<dbReference type="Pfam" id="PF02469">
    <property type="entry name" value="Fasciclin"/>
    <property type="match status" value="2"/>
</dbReference>
<feature type="domain" description="FAS1" evidence="1">
    <location>
        <begin position="106"/>
        <end position="234"/>
    </location>
</feature>
<dbReference type="InterPro" id="IPR000782">
    <property type="entry name" value="FAS1_domain"/>
</dbReference>
<evidence type="ECO:0000313" key="2">
    <source>
        <dbReference type="EMBL" id="VEN60816.1"/>
    </source>
</evidence>
<dbReference type="GO" id="GO:0030198">
    <property type="term" value="P:extracellular matrix organization"/>
    <property type="evidence" value="ECO:0007669"/>
    <property type="project" value="TreeGrafter"/>
</dbReference>
<dbReference type="InterPro" id="IPR050904">
    <property type="entry name" value="Adhesion/Biosynth-related"/>
</dbReference>
<dbReference type="PROSITE" id="PS50213">
    <property type="entry name" value="FAS1"/>
    <property type="match status" value="1"/>
</dbReference>
<organism evidence="2 3">
    <name type="scientific">Callosobruchus maculatus</name>
    <name type="common">Southern cowpea weevil</name>
    <name type="synonym">Pulse bruchid</name>
    <dbReference type="NCBI Taxonomy" id="64391"/>
    <lineage>
        <taxon>Eukaryota</taxon>
        <taxon>Metazoa</taxon>
        <taxon>Ecdysozoa</taxon>
        <taxon>Arthropoda</taxon>
        <taxon>Hexapoda</taxon>
        <taxon>Insecta</taxon>
        <taxon>Pterygota</taxon>
        <taxon>Neoptera</taxon>
        <taxon>Endopterygota</taxon>
        <taxon>Coleoptera</taxon>
        <taxon>Polyphaga</taxon>
        <taxon>Cucujiformia</taxon>
        <taxon>Chrysomeloidea</taxon>
        <taxon>Chrysomelidae</taxon>
        <taxon>Bruchinae</taxon>
        <taxon>Bruchini</taxon>
        <taxon>Callosobruchus</taxon>
    </lineage>
</organism>
<dbReference type="SUPFAM" id="SSF82153">
    <property type="entry name" value="FAS1 domain"/>
    <property type="match status" value="2"/>
</dbReference>
<proteinExistence type="predicted"/>
<dbReference type="GO" id="GO:0005615">
    <property type="term" value="C:extracellular space"/>
    <property type="evidence" value="ECO:0007669"/>
    <property type="project" value="TreeGrafter"/>
</dbReference>
<protein>
    <recommendedName>
        <fullName evidence="1">FAS1 domain-containing protein</fullName>
    </recommendedName>
</protein>
<dbReference type="PANTHER" id="PTHR10900">
    <property type="entry name" value="PERIOSTIN-RELATED"/>
    <property type="match status" value="1"/>
</dbReference>
<dbReference type="EMBL" id="CAACVG010012767">
    <property type="protein sequence ID" value="VEN60816.1"/>
    <property type="molecule type" value="Genomic_DNA"/>
</dbReference>
<dbReference type="GO" id="GO:0007155">
    <property type="term" value="P:cell adhesion"/>
    <property type="evidence" value="ECO:0007669"/>
    <property type="project" value="TreeGrafter"/>
</dbReference>
<dbReference type="Gene3D" id="2.30.180.10">
    <property type="entry name" value="FAS1 domain"/>
    <property type="match status" value="2"/>
</dbReference>
<keyword evidence="3" id="KW-1185">Reference proteome</keyword>
<dbReference type="OrthoDB" id="7700931at2759"/>
<dbReference type="AlphaFoldDB" id="A0A653DKS9"/>
<dbReference type="GO" id="GO:0031012">
    <property type="term" value="C:extracellular matrix"/>
    <property type="evidence" value="ECO:0007669"/>
    <property type="project" value="TreeGrafter"/>
</dbReference>
<dbReference type="InterPro" id="IPR036378">
    <property type="entry name" value="FAS1_dom_sf"/>
</dbReference>
<reference evidence="2 3" key="1">
    <citation type="submission" date="2019-01" db="EMBL/GenBank/DDBJ databases">
        <authorList>
            <person name="Sayadi A."/>
        </authorList>
    </citation>
    <scope>NUCLEOTIDE SEQUENCE [LARGE SCALE GENOMIC DNA]</scope>
</reference>
<name>A0A653DKS9_CALMS</name>
<accession>A0A653DKS9</accession>
<dbReference type="Proteomes" id="UP000410492">
    <property type="component" value="Unassembled WGS sequence"/>
</dbReference>
<evidence type="ECO:0000259" key="1">
    <source>
        <dbReference type="PROSITE" id="PS50213"/>
    </source>
</evidence>
<dbReference type="GO" id="GO:0050839">
    <property type="term" value="F:cell adhesion molecule binding"/>
    <property type="evidence" value="ECO:0007669"/>
    <property type="project" value="TreeGrafter"/>
</dbReference>
<sequence length="234" mass="26150">MGGDSTTCAGNCFFVPGELRATLRVLIASSDMCVSEKLLGNVRVTAVYKVRTFNPSKNLYFNVVTVGDNRTMTVEGGGVNATVIQADLAATNGIIHIIDRVLGVPYTTVLDKLRTDPMLQNTYRLGQYQKFNEQLNNADKRFTYFVPRDKAWENAKVAFPSAIKKLFMPEFMHMYGVATLERHLVVSDVPYTMERIKQWSNETHRGAFDSIAGTSSRREVELPTVRGSLRIALS</sequence>
<gene>
    <name evidence="2" type="ORF">CALMAC_LOCUS18389</name>
</gene>